<proteinExistence type="predicted"/>
<protein>
    <submittedName>
        <fullName evidence="2">Uncharacterized protein</fullName>
    </submittedName>
</protein>
<dbReference type="AlphaFoldDB" id="A0AAN5DF76"/>
<sequence length="108" mass="12090">EFSIRTPAAMGSRFQNFGGIEDNEEWMGESASKPCSGFEIATLIICLIFFIAGIVALRLLFRFIYHSIVFDYESASVVSMYSIASTVDEKEVASYSNNGYQHAERIIL</sequence>
<accession>A0AAN5DF76</accession>
<feature type="non-terminal residue" evidence="2">
    <location>
        <position position="1"/>
    </location>
</feature>
<keyword evidence="1" id="KW-0812">Transmembrane</keyword>
<dbReference type="EMBL" id="BTRK01000006">
    <property type="protein sequence ID" value="GMR60699.1"/>
    <property type="molecule type" value="Genomic_DNA"/>
</dbReference>
<gene>
    <name evidence="2" type="ORF">PMAYCL1PPCAC_30894</name>
</gene>
<keyword evidence="1" id="KW-1133">Transmembrane helix</keyword>
<name>A0AAN5DF76_9BILA</name>
<keyword evidence="3" id="KW-1185">Reference proteome</keyword>
<evidence type="ECO:0000313" key="2">
    <source>
        <dbReference type="EMBL" id="GMR60699.1"/>
    </source>
</evidence>
<reference evidence="3" key="1">
    <citation type="submission" date="2022-10" db="EMBL/GenBank/DDBJ databases">
        <title>Genome assembly of Pristionchus species.</title>
        <authorList>
            <person name="Yoshida K."/>
            <person name="Sommer R.J."/>
        </authorList>
    </citation>
    <scope>NUCLEOTIDE SEQUENCE [LARGE SCALE GENOMIC DNA]</scope>
    <source>
        <strain evidence="3">RS5460</strain>
    </source>
</reference>
<keyword evidence="1" id="KW-0472">Membrane</keyword>
<comment type="caution">
    <text evidence="2">The sequence shown here is derived from an EMBL/GenBank/DDBJ whole genome shotgun (WGS) entry which is preliminary data.</text>
</comment>
<organism evidence="2 3">
    <name type="scientific">Pristionchus mayeri</name>
    <dbReference type="NCBI Taxonomy" id="1317129"/>
    <lineage>
        <taxon>Eukaryota</taxon>
        <taxon>Metazoa</taxon>
        <taxon>Ecdysozoa</taxon>
        <taxon>Nematoda</taxon>
        <taxon>Chromadorea</taxon>
        <taxon>Rhabditida</taxon>
        <taxon>Rhabditina</taxon>
        <taxon>Diplogasteromorpha</taxon>
        <taxon>Diplogasteroidea</taxon>
        <taxon>Neodiplogasteridae</taxon>
        <taxon>Pristionchus</taxon>
    </lineage>
</organism>
<evidence type="ECO:0000256" key="1">
    <source>
        <dbReference type="SAM" id="Phobius"/>
    </source>
</evidence>
<evidence type="ECO:0000313" key="3">
    <source>
        <dbReference type="Proteomes" id="UP001328107"/>
    </source>
</evidence>
<feature type="transmembrane region" description="Helical" evidence="1">
    <location>
        <begin position="40"/>
        <end position="61"/>
    </location>
</feature>
<dbReference type="Proteomes" id="UP001328107">
    <property type="component" value="Unassembled WGS sequence"/>
</dbReference>